<feature type="region of interest" description="Disordered" evidence="1">
    <location>
        <begin position="29"/>
        <end position="55"/>
    </location>
</feature>
<comment type="caution">
    <text evidence="2">The sequence shown here is derived from an EMBL/GenBank/DDBJ whole genome shotgun (WGS) entry which is preliminary data.</text>
</comment>
<evidence type="ECO:0000313" key="2">
    <source>
        <dbReference type="EMBL" id="KAK8940074.1"/>
    </source>
</evidence>
<proteinExistence type="predicted"/>
<name>A0ABR2LHK2_9ASPA</name>
<feature type="region of interest" description="Disordered" evidence="1">
    <location>
        <begin position="165"/>
        <end position="185"/>
    </location>
</feature>
<reference evidence="2 3" key="1">
    <citation type="journal article" date="2022" name="Nat. Plants">
        <title>Genomes of leafy and leafless Platanthera orchids illuminate the evolution of mycoheterotrophy.</title>
        <authorList>
            <person name="Li M.H."/>
            <person name="Liu K.W."/>
            <person name="Li Z."/>
            <person name="Lu H.C."/>
            <person name="Ye Q.L."/>
            <person name="Zhang D."/>
            <person name="Wang J.Y."/>
            <person name="Li Y.F."/>
            <person name="Zhong Z.M."/>
            <person name="Liu X."/>
            <person name="Yu X."/>
            <person name="Liu D.K."/>
            <person name="Tu X.D."/>
            <person name="Liu B."/>
            <person name="Hao Y."/>
            <person name="Liao X.Y."/>
            <person name="Jiang Y.T."/>
            <person name="Sun W.H."/>
            <person name="Chen J."/>
            <person name="Chen Y.Q."/>
            <person name="Ai Y."/>
            <person name="Zhai J.W."/>
            <person name="Wu S.S."/>
            <person name="Zhou Z."/>
            <person name="Hsiao Y.Y."/>
            <person name="Wu W.L."/>
            <person name="Chen Y.Y."/>
            <person name="Lin Y.F."/>
            <person name="Hsu J.L."/>
            <person name="Li C.Y."/>
            <person name="Wang Z.W."/>
            <person name="Zhao X."/>
            <person name="Zhong W.Y."/>
            <person name="Ma X.K."/>
            <person name="Ma L."/>
            <person name="Huang J."/>
            <person name="Chen G.Z."/>
            <person name="Huang M.Z."/>
            <person name="Huang L."/>
            <person name="Peng D.H."/>
            <person name="Luo Y.B."/>
            <person name="Zou S.Q."/>
            <person name="Chen S.P."/>
            <person name="Lan S."/>
            <person name="Tsai W.C."/>
            <person name="Van de Peer Y."/>
            <person name="Liu Z.J."/>
        </authorList>
    </citation>
    <scope>NUCLEOTIDE SEQUENCE [LARGE SCALE GENOMIC DNA]</scope>
    <source>
        <strain evidence="2">Lor288</strain>
    </source>
</reference>
<protein>
    <submittedName>
        <fullName evidence="2">Uncharacterized protein</fullName>
    </submittedName>
</protein>
<sequence>MPKPHIVVFSPTPITYGFPSTFSPARMPTSSTSATFSDGNSSSHSYIPQSSDRSSTTSIFFPLTIIGSTIPSMTTHFSLIVTVEDSPDCAQVCSGLTLLQLRSSCPPLSKQPTTAPFSSLTATISQLQPPYCSSAATGQPFPSLIRPLQSSIYIVEPQNPFPLTNLSAAAHSSPEQPPCSRPLPSGSTLALLQSLDLSAPMPTDSHL</sequence>
<accession>A0ABR2LHK2</accession>
<dbReference type="EMBL" id="JBBWWR010000020">
    <property type="protein sequence ID" value="KAK8940074.1"/>
    <property type="molecule type" value="Genomic_DNA"/>
</dbReference>
<dbReference type="Proteomes" id="UP001412067">
    <property type="component" value="Unassembled WGS sequence"/>
</dbReference>
<evidence type="ECO:0000256" key="1">
    <source>
        <dbReference type="SAM" id="MobiDB-lite"/>
    </source>
</evidence>
<gene>
    <name evidence="2" type="ORF">KSP40_PGU015430</name>
</gene>
<organism evidence="2 3">
    <name type="scientific">Platanthera guangdongensis</name>
    <dbReference type="NCBI Taxonomy" id="2320717"/>
    <lineage>
        <taxon>Eukaryota</taxon>
        <taxon>Viridiplantae</taxon>
        <taxon>Streptophyta</taxon>
        <taxon>Embryophyta</taxon>
        <taxon>Tracheophyta</taxon>
        <taxon>Spermatophyta</taxon>
        <taxon>Magnoliopsida</taxon>
        <taxon>Liliopsida</taxon>
        <taxon>Asparagales</taxon>
        <taxon>Orchidaceae</taxon>
        <taxon>Orchidoideae</taxon>
        <taxon>Orchideae</taxon>
        <taxon>Orchidinae</taxon>
        <taxon>Platanthera</taxon>
    </lineage>
</organism>
<keyword evidence="3" id="KW-1185">Reference proteome</keyword>
<evidence type="ECO:0000313" key="3">
    <source>
        <dbReference type="Proteomes" id="UP001412067"/>
    </source>
</evidence>